<dbReference type="EMBL" id="FZOJ01000049">
    <property type="protein sequence ID" value="SNT18798.1"/>
    <property type="molecule type" value="Genomic_DNA"/>
</dbReference>
<keyword evidence="2" id="KW-1185">Reference proteome</keyword>
<evidence type="ECO:0000313" key="2">
    <source>
        <dbReference type="Proteomes" id="UP000198304"/>
    </source>
</evidence>
<evidence type="ECO:0000313" key="1">
    <source>
        <dbReference type="EMBL" id="SNT18798.1"/>
    </source>
</evidence>
<sequence length="74" mass="8521">MKYTNHLNLKKPESNDYFDQENHANHNMDVIDNVISGHLANSMPHRFINNGTVYKYGFSVVNGGLKFSYEEVSE</sequence>
<dbReference type="Proteomes" id="UP000198304">
    <property type="component" value="Unassembled WGS sequence"/>
</dbReference>
<reference evidence="1 2" key="1">
    <citation type="submission" date="2017-06" db="EMBL/GenBank/DDBJ databases">
        <authorList>
            <person name="Kim H.J."/>
            <person name="Triplett B.A."/>
        </authorList>
    </citation>
    <scope>NUCLEOTIDE SEQUENCE [LARGE SCALE GENOMIC DNA]</scope>
    <source>
        <strain evidence="1 2">SCA</strain>
    </source>
</reference>
<accession>A0A239KM76</accession>
<dbReference type="OrthoDB" id="1937933at2"/>
<dbReference type="RefSeq" id="WP_089285391.1">
    <property type="nucleotide sequence ID" value="NZ_FZOJ01000049.1"/>
</dbReference>
<dbReference type="AlphaFoldDB" id="A0A239KM76"/>
<protein>
    <submittedName>
        <fullName evidence="1">Uncharacterized protein</fullName>
    </submittedName>
</protein>
<organism evidence="1 2">
    <name type="scientific">Anaerovirgula multivorans</name>
    <dbReference type="NCBI Taxonomy" id="312168"/>
    <lineage>
        <taxon>Bacteria</taxon>
        <taxon>Bacillati</taxon>
        <taxon>Bacillota</taxon>
        <taxon>Clostridia</taxon>
        <taxon>Peptostreptococcales</taxon>
        <taxon>Natronincolaceae</taxon>
        <taxon>Anaerovirgula</taxon>
    </lineage>
</organism>
<gene>
    <name evidence="1" type="ORF">SAMN05446037_104926</name>
</gene>
<proteinExistence type="predicted"/>
<name>A0A239KM76_9FIRM</name>